<comment type="similarity">
    <text evidence="2">Belongs to the zinc-containing alcohol dehydrogenase family.</text>
</comment>
<dbReference type="STRING" id="1943.AQJ64_16465"/>
<dbReference type="Gene3D" id="3.90.180.10">
    <property type="entry name" value="Medium-chain alcohol dehydrogenases, catalytic domain"/>
    <property type="match status" value="1"/>
</dbReference>
<sequence length="358" mass="36690">MNSGTMRAVVAHGAGDLRLEERPVPVPGPGEVAVDIRYGGICGSDLHYWRHGAVGEFRLREPLVLGHEIVGRIREAGPGTPAPPPGTPVAVHPLASCGRCRQCVAGRRNTCLDAGYLGSAARDPHVQGGFADVLVVPAERVLALPEGLDLRLASVAEPAAVAWHAVRQAGDVRGKRVLVTGAGPIGCLVVAALRAAGAAEITVTDVHEAPLAVARQVGATSTVRVGSGADGLDELAADIAIESSGNPAGLRTCVYGVDRGGLVVGLGLLPPGDTPVAANALITRELRLVGSFRFDGELTEVLGAVADGRLPVEPVVTSVLPVAHTQEAFELAADPARSCKVLLDFGEEGTAGRGIRST</sequence>
<comment type="cofactor">
    <cofactor evidence="1">
        <name>Zn(2+)</name>
        <dbReference type="ChEBI" id="CHEBI:29105"/>
    </cofactor>
</comment>
<dbReference type="AlphaFoldDB" id="A0A117RD00"/>
<evidence type="ECO:0000256" key="2">
    <source>
        <dbReference type="ARBA" id="ARBA00008072"/>
    </source>
</evidence>
<feature type="domain" description="Alcohol dehydrogenase-like C-terminal" evidence="6">
    <location>
        <begin position="184"/>
        <end position="303"/>
    </location>
</feature>
<dbReference type="InterPro" id="IPR036291">
    <property type="entry name" value="NAD(P)-bd_dom_sf"/>
</dbReference>
<dbReference type="PANTHER" id="PTHR43161:SF9">
    <property type="entry name" value="SORBITOL DEHYDROGENASE"/>
    <property type="match status" value="1"/>
</dbReference>
<evidence type="ECO:0000313" key="8">
    <source>
        <dbReference type="EMBL" id="KUN84046.1"/>
    </source>
</evidence>
<evidence type="ECO:0000256" key="1">
    <source>
        <dbReference type="ARBA" id="ARBA00001947"/>
    </source>
</evidence>
<dbReference type="PANTHER" id="PTHR43161">
    <property type="entry name" value="SORBITOL DEHYDROGENASE"/>
    <property type="match status" value="1"/>
</dbReference>
<dbReference type="Gene3D" id="3.40.50.720">
    <property type="entry name" value="NAD(P)-binding Rossmann-like Domain"/>
    <property type="match status" value="1"/>
</dbReference>
<dbReference type="GO" id="GO:0016491">
    <property type="term" value="F:oxidoreductase activity"/>
    <property type="evidence" value="ECO:0007669"/>
    <property type="project" value="UniProtKB-KW"/>
</dbReference>
<dbReference type="OrthoDB" id="9797931at2"/>
<evidence type="ECO:0000256" key="4">
    <source>
        <dbReference type="ARBA" id="ARBA00022833"/>
    </source>
</evidence>
<dbReference type="SUPFAM" id="SSF50129">
    <property type="entry name" value="GroES-like"/>
    <property type="match status" value="1"/>
</dbReference>
<dbReference type="EMBL" id="LMWW01000019">
    <property type="protein sequence ID" value="KUN84046.1"/>
    <property type="molecule type" value="Genomic_DNA"/>
</dbReference>
<dbReference type="CDD" id="cd08232">
    <property type="entry name" value="idonate-5-DH"/>
    <property type="match status" value="1"/>
</dbReference>
<comment type="caution">
    <text evidence="8">The sequence shown here is derived from an EMBL/GenBank/DDBJ whole genome shotgun (WGS) entry which is preliminary data.</text>
</comment>
<name>A0A117RD00_9ACTN</name>
<accession>A0A117RD00</accession>
<dbReference type="Pfam" id="PF00107">
    <property type="entry name" value="ADH_zinc_N"/>
    <property type="match status" value="1"/>
</dbReference>
<dbReference type="InterPro" id="IPR013149">
    <property type="entry name" value="ADH-like_C"/>
</dbReference>
<dbReference type="InterPro" id="IPR011032">
    <property type="entry name" value="GroES-like_sf"/>
</dbReference>
<evidence type="ECO:0000259" key="6">
    <source>
        <dbReference type="Pfam" id="PF00107"/>
    </source>
</evidence>
<dbReference type="RefSeq" id="WP_055635952.1">
    <property type="nucleotide sequence ID" value="NZ_JBIRRP010000022.1"/>
</dbReference>
<dbReference type="InterPro" id="IPR013154">
    <property type="entry name" value="ADH-like_N"/>
</dbReference>
<evidence type="ECO:0000259" key="7">
    <source>
        <dbReference type="Pfam" id="PF08240"/>
    </source>
</evidence>
<keyword evidence="4" id="KW-0862">Zinc</keyword>
<dbReference type="SUPFAM" id="SSF51735">
    <property type="entry name" value="NAD(P)-binding Rossmann-fold domains"/>
    <property type="match status" value="1"/>
</dbReference>
<dbReference type="Proteomes" id="UP000052982">
    <property type="component" value="Unassembled WGS sequence"/>
</dbReference>
<organism evidence="8 9">
    <name type="scientific">Streptomyces griseoruber</name>
    <dbReference type="NCBI Taxonomy" id="1943"/>
    <lineage>
        <taxon>Bacteria</taxon>
        <taxon>Bacillati</taxon>
        <taxon>Actinomycetota</taxon>
        <taxon>Actinomycetes</taxon>
        <taxon>Kitasatosporales</taxon>
        <taxon>Streptomycetaceae</taxon>
        <taxon>Streptomyces</taxon>
    </lineage>
</organism>
<keyword evidence="3" id="KW-0479">Metal-binding</keyword>
<evidence type="ECO:0000313" key="9">
    <source>
        <dbReference type="Proteomes" id="UP000052982"/>
    </source>
</evidence>
<keyword evidence="9" id="KW-1185">Reference proteome</keyword>
<evidence type="ECO:0000256" key="5">
    <source>
        <dbReference type="ARBA" id="ARBA00023002"/>
    </source>
</evidence>
<evidence type="ECO:0000256" key="3">
    <source>
        <dbReference type="ARBA" id="ARBA00022723"/>
    </source>
</evidence>
<dbReference type="Pfam" id="PF08240">
    <property type="entry name" value="ADH_N"/>
    <property type="match status" value="1"/>
</dbReference>
<feature type="domain" description="Alcohol dehydrogenase-like N-terminal" evidence="7">
    <location>
        <begin position="28"/>
        <end position="146"/>
    </location>
</feature>
<protein>
    <submittedName>
        <fullName evidence="8">L-idonate 5-dehydrogenase</fullName>
    </submittedName>
</protein>
<reference evidence="8 9" key="1">
    <citation type="submission" date="2015-10" db="EMBL/GenBank/DDBJ databases">
        <title>Draft genome sequence of Streptomyces griseoruber DSM 40281, type strain for the species Streptomyces griseoruber.</title>
        <authorList>
            <person name="Ruckert C."/>
            <person name="Winkler A."/>
            <person name="Kalinowski J."/>
            <person name="Kampfer P."/>
            <person name="Glaeser S."/>
        </authorList>
    </citation>
    <scope>NUCLEOTIDE SEQUENCE [LARGE SCALE GENOMIC DNA]</scope>
    <source>
        <strain evidence="8 9">DSM 40281</strain>
    </source>
</reference>
<keyword evidence="5" id="KW-0560">Oxidoreductase</keyword>
<proteinExistence type="inferred from homology"/>
<gene>
    <name evidence="8" type="ORF">AQJ64_16465</name>
</gene>
<dbReference type="GO" id="GO:0046872">
    <property type="term" value="F:metal ion binding"/>
    <property type="evidence" value="ECO:0007669"/>
    <property type="project" value="UniProtKB-KW"/>
</dbReference>